<dbReference type="Gene3D" id="2.60.40.10">
    <property type="entry name" value="Immunoglobulins"/>
    <property type="match status" value="13"/>
</dbReference>
<dbReference type="SUPFAM" id="SSF48726">
    <property type="entry name" value="Immunoglobulin"/>
    <property type="match status" value="7"/>
</dbReference>
<evidence type="ECO:0000256" key="7">
    <source>
        <dbReference type="ARBA" id="ARBA00023136"/>
    </source>
</evidence>
<feature type="domain" description="Ig-like" evidence="12">
    <location>
        <begin position="241"/>
        <end position="331"/>
    </location>
</feature>
<dbReference type="CDD" id="cd20958">
    <property type="entry name" value="IgI_5_Dscam"/>
    <property type="match status" value="1"/>
</dbReference>
<keyword evidence="15" id="KW-1185">Reference proteome</keyword>
<accession>A0A834I052</accession>
<dbReference type="PANTHER" id="PTHR13817:SF166">
    <property type="entry name" value="NEURONAL IGCAM-RELATED"/>
    <property type="match status" value="1"/>
</dbReference>
<feature type="domain" description="Fibronectin type-III" evidence="13">
    <location>
        <begin position="631"/>
        <end position="724"/>
    </location>
</feature>
<feature type="domain" description="Ig-like" evidence="12">
    <location>
        <begin position="150"/>
        <end position="236"/>
    </location>
</feature>
<dbReference type="Pfam" id="PF25059">
    <property type="entry name" value="FN3_DSCAM-DSCAML_C"/>
    <property type="match status" value="1"/>
</dbReference>
<dbReference type="PROSITE" id="PS50835">
    <property type="entry name" value="IG_LIKE"/>
    <property type="match status" value="6"/>
</dbReference>
<dbReference type="GO" id="GO:0007416">
    <property type="term" value="P:synapse assembly"/>
    <property type="evidence" value="ECO:0007669"/>
    <property type="project" value="TreeGrafter"/>
</dbReference>
<dbReference type="PROSITE" id="PS50853">
    <property type="entry name" value="FN3"/>
    <property type="match status" value="6"/>
</dbReference>
<keyword evidence="6 11" id="KW-1133">Transmembrane helix</keyword>
<evidence type="ECO:0000256" key="1">
    <source>
        <dbReference type="ARBA" id="ARBA00004167"/>
    </source>
</evidence>
<keyword evidence="4" id="KW-0677">Repeat</keyword>
<keyword evidence="9" id="KW-0393">Immunoglobulin domain</keyword>
<dbReference type="FunFam" id="2.60.40.10:FF:001035">
    <property type="entry name" value="Down syndrome cell adhesion molecule-like protein Dscam2"/>
    <property type="match status" value="1"/>
</dbReference>
<dbReference type="PANTHER" id="PTHR13817">
    <property type="entry name" value="TITIN"/>
    <property type="match status" value="1"/>
</dbReference>
<dbReference type="OrthoDB" id="152385at2759"/>
<dbReference type="Pfam" id="PF00041">
    <property type="entry name" value="fn3"/>
    <property type="match status" value="5"/>
</dbReference>
<feature type="region of interest" description="Disordered" evidence="10">
    <location>
        <begin position="1457"/>
        <end position="1497"/>
    </location>
</feature>
<dbReference type="SMART" id="SM00408">
    <property type="entry name" value="IGc2"/>
    <property type="match status" value="7"/>
</dbReference>
<dbReference type="InterPro" id="IPR050964">
    <property type="entry name" value="Striated_Muscle_Regulatory"/>
</dbReference>
<evidence type="ECO:0000256" key="8">
    <source>
        <dbReference type="ARBA" id="ARBA00023157"/>
    </source>
</evidence>
<dbReference type="SUPFAM" id="SSF49265">
    <property type="entry name" value="Fibronectin type III"/>
    <property type="match status" value="3"/>
</dbReference>
<dbReference type="GO" id="GO:0007156">
    <property type="term" value="P:homophilic cell adhesion via plasma membrane adhesion molecules"/>
    <property type="evidence" value="ECO:0007669"/>
    <property type="project" value="TreeGrafter"/>
</dbReference>
<dbReference type="InterPro" id="IPR003599">
    <property type="entry name" value="Ig_sub"/>
</dbReference>
<feature type="domain" description="Ig-like" evidence="12">
    <location>
        <begin position="431"/>
        <end position="526"/>
    </location>
</feature>
<dbReference type="InterPro" id="IPR036179">
    <property type="entry name" value="Ig-like_dom_sf"/>
</dbReference>
<dbReference type="InterPro" id="IPR003961">
    <property type="entry name" value="FN3_dom"/>
</dbReference>
<dbReference type="Proteomes" id="UP000625711">
    <property type="component" value="Unassembled WGS sequence"/>
</dbReference>
<feature type="domain" description="Fibronectin type-III" evidence="13">
    <location>
        <begin position="831"/>
        <end position="929"/>
    </location>
</feature>
<feature type="domain" description="Ig-like" evidence="12">
    <location>
        <begin position="336"/>
        <end position="422"/>
    </location>
</feature>
<feature type="region of interest" description="Disordered" evidence="10">
    <location>
        <begin position="1596"/>
        <end position="1619"/>
    </location>
</feature>
<dbReference type="FunFam" id="2.60.40.10:FF:000104">
    <property type="entry name" value="Down syndrome cell adhesion molecule b"/>
    <property type="match status" value="1"/>
</dbReference>
<evidence type="ECO:0000256" key="5">
    <source>
        <dbReference type="ARBA" id="ARBA00022889"/>
    </source>
</evidence>
<dbReference type="CDD" id="cd00063">
    <property type="entry name" value="FN3"/>
    <property type="match status" value="6"/>
</dbReference>
<dbReference type="InterPro" id="IPR056754">
    <property type="entry name" value="DSCAM/DSCAML_C"/>
</dbReference>
<dbReference type="FunFam" id="2.60.40.10:FF:000678">
    <property type="entry name" value="Down syndrome cell adhesion molecule-like protein Dscam2"/>
    <property type="match status" value="1"/>
</dbReference>
<evidence type="ECO:0000256" key="6">
    <source>
        <dbReference type="ARBA" id="ARBA00022989"/>
    </source>
</evidence>
<feature type="domain" description="Ig-like" evidence="12">
    <location>
        <begin position="1030"/>
        <end position="1118"/>
    </location>
</feature>
<organism evidence="14 15">
    <name type="scientific">Rhynchophorus ferrugineus</name>
    <name type="common">Red palm weevil</name>
    <name type="synonym">Curculio ferrugineus</name>
    <dbReference type="NCBI Taxonomy" id="354439"/>
    <lineage>
        <taxon>Eukaryota</taxon>
        <taxon>Metazoa</taxon>
        <taxon>Ecdysozoa</taxon>
        <taxon>Arthropoda</taxon>
        <taxon>Hexapoda</taxon>
        <taxon>Insecta</taxon>
        <taxon>Pterygota</taxon>
        <taxon>Neoptera</taxon>
        <taxon>Endopterygota</taxon>
        <taxon>Coleoptera</taxon>
        <taxon>Polyphaga</taxon>
        <taxon>Cucujiformia</taxon>
        <taxon>Curculionidae</taxon>
        <taxon>Dryophthorinae</taxon>
        <taxon>Rhynchophorus</taxon>
    </lineage>
</organism>
<feature type="domain" description="Fibronectin type-III" evidence="13">
    <location>
        <begin position="729"/>
        <end position="826"/>
    </location>
</feature>
<evidence type="ECO:0000256" key="10">
    <source>
        <dbReference type="SAM" id="MobiDB-lite"/>
    </source>
</evidence>
<dbReference type="FunFam" id="2.60.40.10:FF:000333">
    <property type="entry name" value="Down syndrome cell adhesion molecule"/>
    <property type="match status" value="2"/>
</dbReference>
<evidence type="ECO:0000313" key="15">
    <source>
        <dbReference type="Proteomes" id="UP000625711"/>
    </source>
</evidence>
<keyword evidence="3" id="KW-0732">Signal</keyword>
<evidence type="ECO:0000256" key="11">
    <source>
        <dbReference type="SAM" id="Phobius"/>
    </source>
</evidence>
<dbReference type="InterPro" id="IPR013098">
    <property type="entry name" value="Ig_I-set"/>
</dbReference>
<dbReference type="GO" id="GO:0009653">
    <property type="term" value="P:anatomical structure morphogenesis"/>
    <property type="evidence" value="ECO:0007669"/>
    <property type="project" value="UniProtKB-ARBA"/>
</dbReference>
<feature type="region of interest" description="Disordered" evidence="10">
    <location>
        <begin position="1509"/>
        <end position="1547"/>
    </location>
</feature>
<sequence>MQSRVRKSLFHFLPHLQRFDLTVIGGRCGSEAGRRIGRTRRGDGGNCCGCGAETIVKKGGGRSDWDDNYGGGYEKEEWIEVSGSFKTYFVENPISLVFVIGQYVTVHGDVISHVNISHVMVEDGGEYTCTAENRAGKSSHSARLNVYGMPYIRLIPKVTAVAGEQLKLKCPVAGYPIEEIHWERSGSELPNGLRQKVLPDGTLIIEPVQKKEDSGVYTCWARNKQGHSARRSGEVNVIVPPKISPFYAATAMHVGDRASLTCSVTKGDQPLTITWTKDGRVLTQGSSVSVTQVDPFTSILVIESLSPEHNGNYSCVVRNAAAEVAHTQQLAVNVPPIIEPFSFQEGLSEGMRTRTVCGVSAGDPPLVVTWLKDGRPLTPELGVNVTALDDYSSLLSVASLDSRHSGDFTCVASNPAAEVRFTAKLQVKVPPRWLVEPVDVSVERNRHVALHCQAQGVPTPTVIWKKATGSKSGDYEEVRDHMYTKLLGNGTLLLQHVKEDREGYYLCQADNGIGTGIGKVIHLRVNSSPYFSAPSRMVTVKKGDSAILHCDVNGDKPISVIWLRGGKTELNPSTNYRVNAKQDVTPDGVAAELQILNADASDSGAYFCQASNMYGRDQQLVQLLVQEPPMPPQNLEVPSKSSTSVNLKWIHKSGDSNEVFKFIVEFKEMERPWHQIDLTETPLPYSAIIDDLKPATKYSFRLIAEGPAGRSLPSDEIVVRTLSEKPAGPPLNPNARPISSTEILVTWTPPLPELRHGEIQGFNIGYRSPSMGSYNFTSITGDGEDGGEVLLSGLAKFTRYHIVIQAYNEVGSGPLSEPVTAQTMEDVPSQPPMDVRCAPLTSQSLQVSWQPPPTDDSNGLLQGYKLTYEPVPDDRWRGNDEMETRKTTALTTVITGLRKFTNYSLQVLAFTKVGDGVLTIPHFCQTEEDVPGAPADIKVAVATPQSLKVSWLPPLEPNGIITKYSLYRRTSDGRQEIDNGRQIISSHNTVFEVKNVQQHVEYQFWVTASTRIGEGQSSKVVNQIVTSRIPARIISFGGLVVRPWRSTVSFSCESVGSPRREWFCSDQILKGGANHNQQLLDTGELILSNLQLTDAGNYTCQVDNGHGTDRIVYNLVVQVPPSAPLLYVTSATSSSILLHWKPGHNGGAPVSGFHLNYRKEHGELDEVQLSRHATSFELKGLSCGSTYHLYLTAHNKIGPSPPSHPLQARTQGHPPGVPPAASFINPNSTSVTLRLHVWPDNGCPILYFVLQYRKASESQWTLVSNALKPQRRTSITGLTSATKYVVKLEAHNVAGFSTEEFSFMTLTKDGDVPPPDLITQGDDSTPFYSDWKVLIPLIIVVGLVKVLLIGMVVCVRRRRKENAREHLDNQQNAEAQRERYYATIHKVALQAGEKIPETSEDISPYATFQLSEPSTLPQNTMLHSFMYHEHPVTEGCASPPPSSSIQRNSPYYNIQKFQSTKGHGRRRANRKDIDSDESESDQEALTSSRTESSNQLDLKHKAPAFTYHGTAQSSTSSDLSPMSEQKSLPRRNRNRFGAQGRSGSQRHILSHLSVAETVFGESTTPPSQAGQIELSEAECDIDSLKKLKLGLRSSLWARPQSGGGQQGGQQPPSDYSIAV</sequence>
<name>A0A834I052_RHYFE</name>
<dbReference type="InterPro" id="IPR003598">
    <property type="entry name" value="Ig_sub2"/>
</dbReference>
<evidence type="ECO:0000259" key="12">
    <source>
        <dbReference type="PROSITE" id="PS50835"/>
    </source>
</evidence>
<gene>
    <name evidence="14" type="ORF">GWI33_016898</name>
</gene>
<proteinExistence type="predicted"/>
<feature type="domain" description="Fibronectin type-III" evidence="13">
    <location>
        <begin position="1120"/>
        <end position="1213"/>
    </location>
</feature>
<keyword evidence="7 11" id="KW-0472">Membrane</keyword>
<dbReference type="InterPro" id="IPR036116">
    <property type="entry name" value="FN3_sf"/>
</dbReference>
<evidence type="ECO:0000256" key="9">
    <source>
        <dbReference type="ARBA" id="ARBA00023319"/>
    </source>
</evidence>
<keyword evidence="2 11" id="KW-0812">Transmembrane</keyword>
<dbReference type="InterPro" id="IPR007110">
    <property type="entry name" value="Ig-like_dom"/>
</dbReference>
<evidence type="ECO:0000256" key="2">
    <source>
        <dbReference type="ARBA" id="ARBA00022692"/>
    </source>
</evidence>
<comment type="caution">
    <text evidence="14">The sequence shown here is derived from an EMBL/GenBank/DDBJ whole genome shotgun (WGS) entry which is preliminary data.</text>
</comment>
<comment type="subcellular location">
    <subcellularLocation>
        <location evidence="1">Membrane</location>
        <topology evidence="1">Single-pass membrane protein</topology>
    </subcellularLocation>
</comment>
<dbReference type="FunFam" id="2.60.40.10:FF:000093">
    <property type="entry name" value="Down syndrome cell adhesion molecule, isoform B"/>
    <property type="match status" value="1"/>
</dbReference>
<feature type="domain" description="Fibronectin type-III" evidence="13">
    <location>
        <begin position="1214"/>
        <end position="1310"/>
    </location>
</feature>
<dbReference type="Pfam" id="PF13927">
    <property type="entry name" value="Ig_3"/>
    <property type="match status" value="3"/>
</dbReference>
<dbReference type="SMART" id="SM00409">
    <property type="entry name" value="IG"/>
    <property type="match status" value="7"/>
</dbReference>
<dbReference type="GO" id="GO:0045202">
    <property type="term" value="C:synapse"/>
    <property type="evidence" value="ECO:0007669"/>
    <property type="project" value="TreeGrafter"/>
</dbReference>
<evidence type="ECO:0000256" key="3">
    <source>
        <dbReference type="ARBA" id="ARBA00022729"/>
    </source>
</evidence>
<evidence type="ECO:0008006" key="16">
    <source>
        <dbReference type="Google" id="ProtNLM"/>
    </source>
</evidence>
<dbReference type="CDD" id="cd00096">
    <property type="entry name" value="Ig"/>
    <property type="match status" value="1"/>
</dbReference>
<dbReference type="GO" id="GO:0030154">
    <property type="term" value="P:cell differentiation"/>
    <property type="evidence" value="ECO:0007669"/>
    <property type="project" value="UniProtKB-ARBA"/>
</dbReference>
<feature type="compositionally biased region" description="Polar residues" evidence="10">
    <location>
        <begin position="1509"/>
        <end position="1526"/>
    </location>
</feature>
<evidence type="ECO:0000313" key="14">
    <source>
        <dbReference type="EMBL" id="KAF7270098.1"/>
    </source>
</evidence>
<dbReference type="GO" id="GO:0016020">
    <property type="term" value="C:membrane"/>
    <property type="evidence" value="ECO:0007669"/>
    <property type="project" value="UniProtKB-SubCell"/>
</dbReference>
<dbReference type="FunFam" id="2.60.40.10:FF:000028">
    <property type="entry name" value="Neuronal cell adhesion molecule"/>
    <property type="match status" value="1"/>
</dbReference>
<protein>
    <recommendedName>
        <fullName evidence="16">Down syndrome cell adhesion molecule-like protein Dscam2</fullName>
    </recommendedName>
</protein>
<feature type="domain" description="Fibronectin type-III" evidence="13">
    <location>
        <begin position="933"/>
        <end position="1030"/>
    </location>
</feature>
<dbReference type="EMBL" id="JAACXV010014136">
    <property type="protein sequence ID" value="KAF7270098.1"/>
    <property type="molecule type" value="Genomic_DNA"/>
</dbReference>
<feature type="transmembrane region" description="Helical" evidence="11">
    <location>
        <begin position="1333"/>
        <end position="1355"/>
    </location>
</feature>
<keyword evidence="8" id="KW-1015">Disulfide bond</keyword>
<dbReference type="FunFam" id="2.60.40.10:FF:000022">
    <property type="entry name" value="Cardiac titin"/>
    <property type="match status" value="1"/>
</dbReference>
<evidence type="ECO:0000256" key="4">
    <source>
        <dbReference type="ARBA" id="ARBA00022737"/>
    </source>
</evidence>
<feature type="compositionally biased region" description="Polar residues" evidence="10">
    <location>
        <begin position="1484"/>
        <end position="1496"/>
    </location>
</feature>
<evidence type="ECO:0000259" key="13">
    <source>
        <dbReference type="PROSITE" id="PS50853"/>
    </source>
</evidence>
<dbReference type="InterPro" id="IPR013783">
    <property type="entry name" value="Ig-like_fold"/>
</dbReference>
<keyword evidence="5" id="KW-0130">Cell adhesion</keyword>
<reference evidence="14" key="1">
    <citation type="submission" date="2020-08" db="EMBL/GenBank/DDBJ databases">
        <title>Genome sequencing and assembly of the red palm weevil Rhynchophorus ferrugineus.</title>
        <authorList>
            <person name="Dias G.B."/>
            <person name="Bergman C.M."/>
            <person name="Manee M."/>
        </authorList>
    </citation>
    <scope>NUCLEOTIDE SEQUENCE</scope>
    <source>
        <strain evidence="14">AA-2017</strain>
        <tissue evidence="14">Whole larva</tissue>
    </source>
</reference>
<dbReference type="Pfam" id="PF07679">
    <property type="entry name" value="I-set"/>
    <property type="match status" value="4"/>
</dbReference>
<dbReference type="SMART" id="SM00060">
    <property type="entry name" value="FN3"/>
    <property type="match status" value="6"/>
</dbReference>
<feature type="domain" description="Ig-like" evidence="12">
    <location>
        <begin position="529"/>
        <end position="626"/>
    </location>
</feature>